<reference evidence="1" key="1">
    <citation type="journal article" date="2023" name="BMC Genomics">
        <title>Chromosome-level genome assemblies of Cutaneotrichosporon spp. (Trichosporonales, Basidiomycota) reveal imbalanced evolution between nucleotide sequences and chromosome synteny.</title>
        <authorList>
            <person name="Kobayashi Y."/>
            <person name="Kayamori A."/>
            <person name="Aoki K."/>
            <person name="Shiwa Y."/>
            <person name="Matsutani M."/>
            <person name="Fujita N."/>
            <person name="Sugita T."/>
            <person name="Iwasaki W."/>
            <person name="Tanaka N."/>
            <person name="Takashima M."/>
        </authorList>
    </citation>
    <scope>NUCLEOTIDE SEQUENCE</scope>
    <source>
        <strain evidence="1">HIS016</strain>
    </source>
</reference>
<evidence type="ECO:0000313" key="1">
    <source>
        <dbReference type="EMBL" id="GMK54785.1"/>
    </source>
</evidence>
<dbReference type="PANTHER" id="PTHR45588">
    <property type="entry name" value="TPR DOMAIN-CONTAINING PROTEIN"/>
    <property type="match status" value="1"/>
</dbReference>
<dbReference type="AlphaFoldDB" id="A0AAD3Y9A1"/>
<evidence type="ECO:0000313" key="2">
    <source>
        <dbReference type="Proteomes" id="UP001222932"/>
    </source>
</evidence>
<accession>A0AAD3Y9A1</accession>
<dbReference type="Proteomes" id="UP001222932">
    <property type="component" value="Unassembled WGS sequence"/>
</dbReference>
<sequence>MVVTMAATTDPLGLQPPDSYPYDLGAYSLPLSTSSPEAQVWFDRGLNWTYGFHHLEAARCFQYAIHCDPTCAMAFWGLAYATGPNYNKWWAMFSPEEIDEALPLAHAAAARAVGLAADALAKAKAEATETDKTGRVTRAAREKALCDALATRFPAPRGNAADFEAWNRAYIAAMADVHARFDGPDVATVYADAMMALAPWELWDLQTGAPRADSQTLRVKAVLDAALAVPGGMTHPGALHKYIHLMELSPTPEAALPAADALRDLVPDAGHLLHMPGHIDLLLGDYGRVITGADAAMAADDKYLTHGDAHDFYQFYTLHNASFTVYAAMFAGRLQPALAACDRMEAWLPDEFMRTPPIADWLEGFLTFRAHVLVRFGRWADILDLSFPTDRGFYSVTTTTLHYARALAFALTDRPEAAREEQARFVAARATIQSTRQAVPNTWSDIFDVAEQMLAGEMAYRANRKDEGFAHLDRAVALCDTLVYAEPWGWMVPPRHALGALLLEAGRVSDAAQVYADDLGITDTLPRALRHPKNVWALHGYHECLVRLGRAEACGVKRELDAALAGTDVVVESSCLCRRVG</sequence>
<name>A0AAD3Y9A1_9TREE</name>
<dbReference type="EMBL" id="BTCM01000001">
    <property type="protein sequence ID" value="GMK54785.1"/>
    <property type="molecule type" value="Genomic_DNA"/>
</dbReference>
<dbReference type="InterPro" id="IPR011990">
    <property type="entry name" value="TPR-like_helical_dom_sf"/>
</dbReference>
<keyword evidence="2" id="KW-1185">Reference proteome</keyword>
<proteinExistence type="predicted"/>
<protein>
    <recommendedName>
        <fullName evidence="3">TPR domain protein</fullName>
    </recommendedName>
</protein>
<dbReference type="PANTHER" id="PTHR45588:SF1">
    <property type="entry name" value="WW DOMAIN-CONTAINING PROTEIN"/>
    <property type="match status" value="1"/>
</dbReference>
<evidence type="ECO:0008006" key="3">
    <source>
        <dbReference type="Google" id="ProtNLM"/>
    </source>
</evidence>
<gene>
    <name evidence="1" type="ORF">CspeluHIS016_0113710</name>
</gene>
<reference evidence="1" key="2">
    <citation type="submission" date="2023-06" db="EMBL/GenBank/DDBJ databases">
        <authorList>
            <person name="Kobayashi Y."/>
            <person name="Kayamori A."/>
            <person name="Aoki K."/>
            <person name="Shiwa Y."/>
            <person name="Fujita N."/>
            <person name="Sugita T."/>
            <person name="Iwasaki W."/>
            <person name="Tanaka N."/>
            <person name="Takashima M."/>
        </authorList>
    </citation>
    <scope>NUCLEOTIDE SEQUENCE</scope>
    <source>
        <strain evidence="1">HIS016</strain>
    </source>
</reference>
<organism evidence="1 2">
    <name type="scientific">Cutaneotrichosporon spelunceum</name>
    <dbReference type="NCBI Taxonomy" id="1672016"/>
    <lineage>
        <taxon>Eukaryota</taxon>
        <taxon>Fungi</taxon>
        <taxon>Dikarya</taxon>
        <taxon>Basidiomycota</taxon>
        <taxon>Agaricomycotina</taxon>
        <taxon>Tremellomycetes</taxon>
        <taxon>Trichosporonales</taxon>
        <taxon>Trichosporonaceae</taxon>
        <taxon>Cutaneotrichosporon</taxon>
    </lineage>
</organism>
<dbReference type="Gene3D" id="1.25.40.10">
    <property type="entry name" value="Tetratricopeptide repeat domain"/>
    <property type="match status" value="1"/>
</dbReference>
<comment type="caution">
    <text evidence="1">The sequence shown here is derived from an EMBL/GenBank/DDBJ whole genome shotgun (WGS) entry which is preliminary data.</text>
</comment>
<dbReference type="SUPFAM" id="SSF48452">
    <property type="entry name" value="TPR-like"/>
    <property type="match status" value="1"/>
</dbReference>